<reference evidence="2 3" key="1">
    <citation type="submission" date="2022-07" db="EMBL/GenBank/DDBJ databases">
        <authorList>
            <person name="Xamxidin M."/>
            <person name="Wu M."/>
        </authorList>
    </citation>
    <scope>NUCLEOTIDE SEQUENCE [LARGE SCALE GENOMIC DNA]</scope>
    <source>
        <strain evidence="2 3">NBRC 111650</strain>
    </source>
</reference>
<dbReference type="SMART" id="SM01034">
    <property type="entry name" value="BLUF"/>
    <property type="match status" value="1"/>
</dbReference>
<dbReference type="EMBL" id="JANIGO010000003">
    <property type="protein sequence ID" value="MCQ8896931.1"/>
    <property type="molecule type" value="Genomic_DNA"/>
</dbReference>
<dbReference type="Pfam" id="PF04940">
    <property type="entry name" value="BLUF"/>
    <property type="match status" value="1"/>
</dbReference>
<dbReference type="InterPro" id="IPR007024">
    <property type="entry name" value="BLUF_domain"/>
</dbReference>
<dbReference type="RefSeq" id="WP_256764721.1">
    <property type="nucleotide sequence ID" value="NZ_JANIGO010000003.1"/>
</dbReference>
<dbReference type="SUPFAM" id="SSF54975">
    <property type="entry name" value="Acylphosphatase/BLUF domain-like"/>
    <property type="match status" value="1"/>
</dbReference>
<proteinExistence type="predicted"/>
<accession>A0ABT1WIS0</accession>
<evidence type="ECO:0000259" key="1">
    <source>
        <dbReference type="PROSITE" id="PS50925"/>
    </source>
</evidence>
<gene>
    <name evidence="2" type="ORF">NQT62_10860</name>
</gene>
<comment type="caution">
    <text evidence="2">The sequence shown here is derived from an EMBL/GenBank/DDBJ whole genome shotgun (WGS) entry which is preliminary data.</text>
</comment>
<dbReference type="Proteomes" id="UP001204142">
    <property type="component" value="Unassembled WGS sequence"/>
</dbReference>
<protein>
    <submittedName>
        <fullName evidence="2">BLUF domain-containing protein</fullName>
    </submittedName>
</protein>
<sequence length="156" mass="17501">MHRLVYTSTQAVPLNPEDFERLCEQASSRNQRLGLSGILLFNGQEFLQCLEGDHAQITEVFKPITQDSRHRDIQIHCFGPVADRLFTGWGMQGIHLGPNRPASEAKTAFDYLDAQLHRSWQSLGAGVLNVVMEYGQVKAEMEKAPQRRALLSDHGG</sequence>
<dbReference type="PROSITE" id="PS50925">
    <property type="entry name" value="BLUF"/>
    <property type="match status" value="1"/>
</dbReference>
<keyword evidence="3" id="KW-1185">Reference proteome</keyword>
<name>A0ABT1WIS0_9BURK</name>
<feature type="domain" description="BLUF" evidence="1">
    <location>
        <begin position="1"/>
        <end position="92"/>
    </location>
</feature>
<dbReference type="Gene3D" id="3.30.70.100">
    <property type="match status" value="1"/>
</dbReference>
<organism evidence="2 3">
    <name type="scientific">Limnobacter humi</name>
    <dbReference type="NCBI Taxonomy" id="1778671"/>
    <lineage>
        <taxon>Bacteria</taxon>
        <taxon>Pseudomonadati</taxon>
        <taxon>Pseudomonadota</taxon>
        <taxon>Betaproteobacteria</taxon>
        <taxon>Burkholderiales</taxon>
        <taxon>Burkholderiaceae</taxon>
        <taxon>Limnobacter</taxon>
    </lineage>
</organism>
<evidence type="ECO:0000313" key="2">
    <source>
        <dbReference type="EMBL" id="MCQ8896931.1"/>
    </source>
</evidence>
<evidence type="ECO:0000313" key="3">
    <source>
        <dbReference type="Proteomes" id="UP001204142"/>
    </source>
</evidence>
<dbReference type="InterPro" id="IPR036046">
    <property type="entry name" value="Acylphosphatase-like_dom_sf"/>
</dbReference>